<gene>
    <name evidence="10" type="ORF">C1SCF055_LOCUS10359</name>
</gene>
<comment type="caution">
    <text evidence="10">The sequence shown here is derived from an EMBL/GenBank/DDBJ whole genome shotgun (WGS) entry which is preliminary data.</text>
</comment>
<dbReference type="Gene3D" id="2.60.40.420">
    <property type="entry name" value="Cupredoxins - blue copper proteins"/>
    <property type="match status" value="1"/>
</dbReference>
<evidence type="ECO:0000256" key="4">
    <source>
        <dbReference type="ARBA" id="ARBA00023136"/>
    </source>
</evidence>
<feature type="domain" description="Cytochrome oxidase subunit II copper A binding" evidence="9">
    <location>
        <begin position="147"/>
        <end position="263"/>
    </location>
</feature>
<dbReference type="PANTHER" id="PTHR22888:SF9">
    <property type="entry name" value="CYTOCHROME C OXIDASE SUBUNIT 2"/>
    <property type="match status" value="1"/>
</dbReference>
<dbReference type="PRINTS" id="PR01166">
    <property type="entry name" value="CYCOXIDASEII"/>
</dbReference>
<dbReference type="InterPro" id="IPR008972">
    <property type="entry name" value="Cupredoxin"/>
</dbReference>
<name>A0A9P1C2J9_9DINO</name>
<dbReference type="GO" id="GO:0042773">
    <property type="term" value="P:ATP synthesis coupled electron transport"/>
    <property type="evidence" value="ECO:0007669"/>
    <property type="project" value="TreeGrafter"/>
</dbReference>
<dbReference type="Proteomes" id="UP001152797">
    <property type="component" value="Unassembled WGS sequence"/>
</dbReference>
<feature type="compositionally biased region" description="Polar residues" evidence="8">
    <location>
        <begin position="17"/>
        <end position="31"/>
    </location>
</feature>
<dbReference type="OrthoDB" id="539285at2759"/>
<dbReference type="GO" id="GO:0004129">
    <property type="term" value="F:cytochrome-c oxidase activity"/>
    <property type="evidence" value="ECO:0007669"/>
    <property type="project" value="UniProtKB-EC"/>
</dbReference>
<proteinExistence type="inferred from homology"/>
<accession>A0A9P1C2J9</accession>
<dbReference type="EMBL" id="CAMXCT030000736">
    <property type="protein sequence ID" value="CAL4770003.1"/>
    <property type="molecule type" value="Genomic_DNA"/>
</dbReference>
<dbReference type="InterPro" id="IPR045187">
    <property type="entry name" value="CcO_II"/>
</dbReference>
<comment type="catalytic activity">
    <reaction evidence="6">
        <text>4 Fe(II)-[cytochrome c] + O2 + 8 H(+)(in) = 4 Fe(III)-[cytochrome c] + 2 H2O + 4 H(+)(out)</text>
        <dbReference type="Rhea" id="RHEA:11436"/>
        <dbReference type="Rhea" id="RHEA-COMP:10350"/>
        <dbReference type="Rhea" id="RHEA-COMP:14399"/>
        <dbReference type="ChEBI" id="CHEBI:15377"/>
        <dbReference type="ChEBI" id="CHEBI:15378"/>
        <dbReference type="ChEBI" id="CHEBI:15379"/>
        <dbReference type="ChEBI" id="CHEBI:29033"/>
        <dbReference type="ChEBI" id="CHEBI:29034"/>
        <dbReference type="EC" id="7.1.1.9"/>
    </reaction>
    <physiologicalReaction direction="left-to-right" evidence="6">
        <dbReference type="Rhea" id="RHEA:11437"/>
    </physiologicalReaction>
</comment>
<comment type="cofactor">
    <cofactor evidence="1">
        <name>Cu cation</name>
        <dbReference type="ChEBI" id="CHEBI:23378"/>
    </cofactor>
</comment>
<dbReference type="SUPFAM" id="SSF49503">
    <property type="entry name" value="Cupredoxins"/>
    <property type="match status" value="1"/>
</dbReference>
<dbReference type="GO" id="GO:0005507">
    <property type="term" value="F:copper ion binding"/>
    <property type="evidence" value="ECO:0007669"/>
    <property type="project" value="InterPro"/>
</dbReference>
<keyword evidence="4" id="KW-0472">Membrane</keyword>
<feature type="coiled-coil region" evidence="7">
    <location>
        <begin position="93"/>
        <end position="127"/>
    </location>
</feature>
<dbReference type="AlphaFoldDB" id="A0A9P1C2J9"/>
<feature type="region of interest" description="Disordered" evidence="8">
    <location>
        <begin position="239"/>
        <end position="263"/>
    </location>
</feature>
<dbReference type="GO" id="GO:0016020">
    <property type="term" value="C:membrane"/>
    <property type="evidence" value="ECO:0007669"/>
    <property type="project" value="UniProtKB-SubCell"/>
</dbReference>
<comment type="similarity">
    <text evidence="3">Belongs to the cytochrome c oxidase subunit 2 family.</text>
</comment>
<evidence type="ECO:0000256" key="5">
    <source>
        <dbReference type="ARBA" id="ARBA00031389"/>
    </source>
</evidence>
<feature type="compositionally biased region" description="Basic and acidic residues" evidence="8">
    <location>
        <begin position="37"/>
        <end position="48"/>
    </location>
</feature>
<dbReference type="PANTHER" id="PTHR22888">
    <property type="entry name" value="CYTOCHROME C OXIDASE, SUBUNIT II"/>
    <property type="match status" value="1"/>
</dbReference>
<evidence type="ECO:0000313" key="11">
    <source>
        <dbReference type="EMBL" id="CAL1136066.1"/>
    </source>
</evidence>
<comment type="subcellular location">
    <subcellularLocation>
        <location evidence="2">Membrane</location>
    </subcellularLocation>
</comment>
<keyword evidence="12" id="KW-1185">Reference proteome</keyword>
<feature type="region of interest" description="Disordered" evidence="8">
    <location>
        <begin position="12"/>
        <end position="48"/>
    </location>
</feature>
<organism evidence="10">
    <name type="scientific">Cladocopium goreaui</name>
    <dbReference type="NCBI Taxonomy" id="2562237"/>
    <lineage>
        <taxon>Eukaryota</taxon>
        <taxon>Sar</taxon>
        <taxon>Alveolata</taxon>
        <taxon>Dinophyceae</taxon>
        <taxon>Suessiales</taxon>
        <taxon>Symbiodiniaceae</taxon>
        <taxon>Cladocopium</taxon>
    </lineage>
</organism>
<dbReference type="EMBL" id="CAMXCT020000736">
    <property type="protein sequence ID" value="CAL1136066.1"/>
    <property type="molecule type" value="Genomic_DNA"/>
</dbReference>
<evidence type="ECO:0000256" key="8">
    <source>
        <dbReference type="SAM" id="MobiDB-lite"/>
    </source>
</evidence>
<sequence>MNKVISGYFDSAHRGLQRQQQGERISASGSAVQLPPLRDESHELSKEGSKSFGSLVEFTSEQAQMGVQYDKYQQVLQDNANLMKKLRMNQEQLAITSAKKEAFRAQAQRLEKEFKKGRDQSEALQKDLLEAMLSALKAVFKPAERPENLTTKKNVKLQDVKAEDYPTPDKYLEGAEIPTFYQFQSNMVADEDLKAGMASGLEVDKRLTLPTRTHIRFLVTGQDVIHSWSVPSLGIKTDATPGRINRAPGAGGKVDDGFTPPET</sequence>
<evidence type="ECO:0000256" key="1">
    <source>
        <dbReference type="ARBA" id="ARBA00001935"/>
    </source>
</evidence>
<reference evidence="10" key="1">
    <citation type="submission" date="2022-10" db="EMBL/GenBank/DDBJ databases">
        <authorList>
            <person name="Chen Y."/>
            <person name="Dougan E. K."/>
            <person name="Chan C."/>
            <person name="Rhodes N."/>
            <person name="Thang M."/>
        </authorList>
    </citation>
    <scope>NUCLEOTIDE SEQUENCE</scope>
</reference>
<dbReference type="EMBL" id="CAMXCT010000736">
    <property type="protein sequence ID" value="CAI3982691.1"/>
    <property type="molecule type" value="Genomic_DNA"/>
</dbReference>
<evidence type="ECO:0000256" key="3">
    <source>
        <dbReference type="ARBA" id="ARBA00007866"/>
    </source>
</evidence>
<protein>
    <recommendedName>
        <fullName evidence="5">Cytochrome c oxidase polypeptide II</fullName>
    </recommendedName>
</protein>
<evidence type="ECO:0000256" key="2">
    <source>
        <dbReference type="ARBA" id="ARBA00004370"/>
    </source>
</evidence>
<evidence type="ECO:0000313" key="12">
    <source>
        <dbReference type="Proteomes" id="UP001152797"/>
    </source>
</evidence>
<dbReference type="InterPro" id="IPR002429">
    <property type="entry name" value="CcO_II-like_C"/>
</dbReference>
<dbReference type="PROSITE" id="PS50857">
    <property type="entry name" value="COX2_CUA"/>
    <property type="match status" value="1"/>
</dbReference>
<dbReference type="Pfam" id="PF00116">
    <property type="entry name" value="COX2"/>
    <property type="match status" value="1"/>
</dbReference>
<evidence type="ECO:0000256" key="6">
    <source>
        <dbReference type="ARBA" id="ARBA00049512"/>
    </source>
</evidence>
<keyword evidence="7" id="KW-0175">Coiled coil</keyword>
<evidence type="ECO:0000256" key="7">
    <source>
        <dbReference type="SAM" id="Coils"/>
    </source>
</evidence>
<evidence type="ECO:0000259" key="9">
    <source>
        <dbReference type="PROSITE" id="PS50857"/>
    </source>
</evidence>
<reference evidence="11" key="2">
    <citation type="submission" date="2024-04" db="EMBL/GenBank/DDBJ databases">
        <authorList>
            <person name="Chen Y."/>
            <person name="Shah S."/>
            <person name="Dougan E. K."/>
            <person name="Thang M."/>
            <person name="Chan C."/>
        </authorList>
    </citation>
    <scope>NUCLEOTIDE SEQUENCE [LARGE SCALE GENOMIC DNA]</scope>
</reference>
<evidence type="ECO:0000313" key="10">
    <source>
        <dbReference type="EMBL" id="CAI3982691.1"/>
    </source>
</evidence>